<protein>
    <submittedName>
        <fullName evidence="2">Uncharacterized protein</fullName>
    </submittedName>
</protein>
<keyword evidence="1" id="KW-0472">Membrane</keyword>
<evidence type="ECO:0000313" key="2">
    <source>
        <dbReference type="EMBL" id="SHO59577.1"/>
    </source>
</evidence>
<organism evidence="2 3">
    <name type="scientific">Algoriphagus zhangzhouensis</name>
    <dbReference type="NCBI Taxonomy" id="1073327"/>
    <lineage>
        <taxon>Bacteria</taxon>
        <taxon>Pseudomonadati</taxon>
        <taxon>Bacteroidota</taxon>
        <taxon>Cytophagia</taxon>
        <taxon>Cytophagales</taxon>
        <taxon>Cyclobacteriaceae</taxon>
        <taxon>Algoriphagus</taxon>
    </lineage>
</organism>
<reference evidence="3" key="1">
    <citation type="submission" date="2016-12" db="EMBL/GenBank/DDBJ databases">
        <authorList>
            <person name="Varghese N."/>
            <person name="Submissions S."/>
        </authorList>
    </citation>
    <scope>NUCLEOTIDE SEQUENCE [LARGE SCALE GENOMIC DNA]</scope>
    <source>
        <strain evidence="3">DSM 25035</strain>
    </source>
</reference>
<dbReference type="AlphaFoldDB" id="A0A1M7Z3S2"/>
<feature type="transmembrane region" description="Helical" evidence="1">
    <location>
        <begin position="12"/>
        <end position="36"/>
    </location>
</feature>
<sequence length="170" mass="18795">MSEFNFKNRNLFSGVHLLGILLLVAGLFALVSPLFLSSGSSMTKIISVGTGSCFIGLLIIFTYSGTLIDTSKNRFKEYVSIIGFRMGSWQDLTEIREIKVVSTTRIQRNIPNGISPTLSGKVTEHRILLYSDSDRPVFSFNYSNQTKAIEKARFLADGANSELILDNVSS</sequence>
<dbReference type="Proteomes" id="UP000184609">
    <property type="component" value="Unassembled WGS sequence"/>
</dbReference>
<evidence type="ECO:0000313" key="3">
    <source>
        <dbReference type="Proteomes" id="UP000184609"/>
    </source>
</evidence>
<dbReference type="OrthoDB" id="1467785at2"/>
<evidence type="ECO:0000256" key="1">
    <source>
        <dbReference type="SAM" id="Phobius"/>
    </source>
</evidence>
<dbReference type="STRING" id="1073327.SAMN04488108_0215"/>
<accession>A0A1M7Z3S2</accession>
<proteinExistence type="predicted"/>
<dbReference type="RefSeq" id="WP_073569905.1">
    <property type="nucleotide sequence ID" value="NZ_FRXN01000001.1"/>
</dbReference>
<dbReference type="EMBL" id="FRXN01000001">
    <property type="protein sequence ID" value="SHO59577.1"/>
    <property type="molecule type" value="Genomic_DNA"/>
</dbReference>
<name>A0A1M7Z3S2_9BACT</name>
<keyword evidence="1" id="KW-0812">Transmembrane</keyword>
<keyword evidence="1" id="KW-1133">Transmembrane helix</keyword>
<gene>
    <name evidence="2" type="ORF">SAMN04488108_0215</name>
</gene>
<feature type="transmembrane region" description="Helical" evidence="1">
    <location>
        <begin position="48"/>
        <end position="68"/>
    </location>
</feature>
<keyword evidence="3" id="KW-1185">Reference proteome</keyword>